<dbReference type="EMBL" id="LGKG01000151">
    <property type="protein sequence ID" value="KPC61207.1"/>
    <property type="molecule type" value="Genomic_DNA"/>
</dbReference>
<sequence length="143" mass="15472">MRDLSVVLLARLVVALISVARPHPALIRWAERLFPANGRHRAAAPAPAPGRSYARPRPICLPSHKSPYAQEAAADAPFEELPLPVRPYVLAPRAPEPADPEHLAQAERRWALDMALRGIDVGPSRIHGVEVSPDRGTVAEAVG</sequence>
<accession>A0A0N0XW07</accession>
<dbReference type="PATRIC" id="fig|66876.3.peg.5680"/>
<keyword evidence="2" id="KW-1185">Reference proteome</keyword>
<dbReference type="Proteomes" id="UP000037982">
    <property type="component" value="Unassembled WGS sequence"/>
</dbReference>
<protein>
    <submittedName>
        <fullName evidence="1">Uncharacterized protein</fullName>
    </submittedName>
</protein>
<evidence type="ECO:0000313" key="2">
    <source>
        <dbReference type="Proteomes" id="UP000037982"/>
    </source>
</evidence>
<organism evidence="1 2">
    <name type="scientific">Streptomyces chattanoogensis</name>
    <dbReference type="NCBI Taxonomy" id="66876"/>
    <lineage>
        <taxon>Bacteria</taxon>
        <taxon>Bacillati</taxon>
        <taxon>Actinomycetota</taxon>
        <taxon>Actinomycetes</taxon>
        <taxon>Kitasatosporales</taxon>
        <taxon>Streptomycetaceae</taxon>
        <taxon>Streptomyces</taxon>
    </lineage>
</organism>
<gene>
    <name evidence="1" type="ORF">ADL29_25895</name>
</gene>
<proteinExistence type="predicted"/>
<name>A0A0N0XW07_9ACTN</name>
<evidence type="ECO:0000313" key="1">
    <source>
        <dbReference type="EMBL" id="KPC61207.1"/>
    </source>
</evidence>
<dbReference type="RefSeq" id="WP_053925980.1">
    <property type="nucleotide sequence ID" value="NZ_LGKG01000151.1"/>
</dbReference>
<comment type="caution">
    <text evidence="1">The sequence shown here is derived from an EMBL/GenBank/DDBJ whole genome shotgun (WGS) entry which is preliminary data.</text>
</comment>
<dbReference type="AlphaFoldDB" id="A0A0N0XW07"/>
<reference evidence="2" key="1">
    <citation type="submission" date="2015-07" db="EMBL/GenBank/DDBJ databases">
        <authorList>
            <person name="Ju K.-S."/>
            <person name="Doroghazi J.R."/>
            <person name="Metcalf W.W."/>
        </authorList>
    </citation>
    <scope>NUCLEOTIDE SEQUENCE [LARGE SCALE GENOMIC DNA]</scope>
    <source>
        <strain evidence="2">NRRL ISP-5002</strain>
    </source>
</reference>